<organism evidence="8 9">
    <name type="scientific">[Candida] railenensis</name>
    <dbReference type="NCBI Taxonomy" id="45579"/>
    <lineage>
        <taxon>Eukaryota</taxon>
        <taxon>Fungi</taxon>
        <taxon>Dikarya</taxon>
        <taxon>Ascomycota</taxon>
        <taxon>Saccharomycotina</taxon>
        <taxon>Pichiomycetes</taxon>
        <taxon>Debaryomycetaceae</taxon>
        <taxon>Kurtzmaniella</taxon>
    </lineage>
</organism>
<dbReference type="InterPro" id="IPR029012">
    <property type="entry name" value="Helix_hairpin_bin_sf"/>
</dbReference>
<evidence type="ECO:0000313" key="9">
    <source>
        <dbReference type="Proteomes" id="UP000837801"/>
    </source>
</evidence>
<dbReference type="InterPro" id="IPR009851">
    <property type="entry name" value="Mod_r"/>
</dbReference>
<evidence type="ECO:0000313" key="8">
    <source>
        <dbReference type="EMBL" id="CAH2351567.1"/>
    </source>
</evidence>
<sequence length="185" mass="21992">MEHSTLRLPSVEELKPFPLPKQLSTLPEHVLREFSQSYELVNGYVQSLPQFKGYQEVVVQELNQQIHKINVCCELLNEYSEVAERIKNQTQSLNSSYGEWTNLETIQYQLLSANFNQESLKKKFEKHLNETNQQSYDEIKKFKNSSQSESDFADFVENFRKQRKTYHSKKEKMNRWNEERVTGFV</sequence>
<evidence type="ECO:0000256" key="5">
    <source>
        <dbReference type="ARBA" id="ARBA00022927"/>
    </source>
</evidence>
<evidence type="ECO:0000256" key="2">
    <source>
        <dbReference type="ARBA" id="ARBA00007617"/>
    </source>
</evidence>
<dbReference type="Pfam" id="PF07200">
    <property type="entry name" value="Mod_r"/>
    <property type="match status" value="1"/>
</dbReference>
<feature type="domain" description="VPS37 C-terminal" evidence="7">
    <location>
        <begin position="97"/>
        <end position="185"/>
    </location>
</feature>
<dbReference type="Proteomes" id="UP000837801">
    <property type="component" value="Unassembled WGS sequence"/>
</dbReference>
<dbReference type="InterPro" id="IPR037202">
    <property type="entry name" value="ESCRT_assembly_dom"/>
</dbReference>
<comment type="similarity">
    <text evidence="2">Belongs to the VPS37 family.</text>
</comment>
<dbReference type="SUPFAM" id="SSF140111">
    <property type="entry name" value="Endosomal sorting complex assembly domain"/>
    <property type="match status" value="1"/>
</dbReference>
<dbReference type="GO" id="GO:0043162">
    <property type="term" value="P:ubiquitin-dependent protein catabolic process via the multivesicular body sorting pathway"/>
    <property type="evidence" value="ECO:0007669"/>
    <property type="project" value="UniProtKB-ARBA"/>
</dbReference>
<dbReference type="EMBL" id="CAKXYY010000004">
    <property type="protein sequence ID" value="CAH2351567.1"/>
    <property type="molecule type" value="Genomic_DNA"/>
</dbReference>
<keyword evidence="4" id="KW-0967">Endosome</keyword>
<comment type="caution">
    <text evidence="8">The sequence shown here is derived from an EMBL/GenBank/DDBJ whole genome shotgun (WGS) entry which is preliminary data.</text>
</comment>
<dbReference type="GO" id="GO:0000813">
    <property type="term" value="C:ESCRT I complex"/>
    <property type="evidence" value="ECO:0007669"/>
    <property type="project" value="UniProtKB-ARBA"/>
</dbReference>
<evidence type="ECO:0000256" key="1">
    <source>
        <dbReference type="ARBA" id="ARBA00004177"/>
    </source>
</evidence>
<accession>A0A9P0QMQ9</accession>
<evidence type="ECO:0000259" key="7">
    <source>
        <dbReference type="PROSITE" id="PS51314"/>
    </source>
</evidence>
<protein>
    <recommendedName>
        <fullName evidence="7">VPS37 C-terminal domain-containing protein</fullName>
    </recommendedName>
</protein>
<dbReference type="GO" id="GO:0006886">
    <property type="term" value="P:intracellular protein transport"/>
    <property type="evidence" value="ECO:0007669"/>
    <property type="project" value="UniProtKB-ARBA"/>
</dbReference>
<dbReference type="Gene3D" id="1.10.287.660">
    <property type="entry name" value="Helix hairpin bin"/>
    <property type="match status" value="1"/>
</dbReference>
<dbReference type="AlphaFoldDB" id="A0A9P0QMQ9"/>
<gene>
    <name evidence="8" type="ORF">CLIB1423_04S00958</name>
</gene>
<dbReference type="GO" id="GO:0072666">
    <property type="term" value="P:establishment of protein localization to vacuole"/>
    <property type="evidence" value="ECO:0007669"/>
    <property type="project" value="UniProtKB-ARBA"/>
</dbReference>
<dbReference type="PROSITE" id="PS51314">
    <property type="entry name" value="VPS37_C"/>
    <property type="match status" value="1"/>
</dbReference>
<dbReference type="OrthoDB" id="10260857at2759"/>
<evidence type="ECO:0000256" key="4">
    <source>
        <dbReference type="ARBA" id="ARBA00022753"/>
    </source>
</evidence>
<keyword evidence="5 6" id="KW-0653">Protein transport</keyword>
<evidence type="ECO:0000256" key="3">
    <source>
        <dbReference type="ARBA" id="ARBA00022448"/>
    </source>
</evidence>
<proteinExistence type="inferred from homology"/>
<name>A0A9P0QMQ9_9ASCO</name>
<keyword evidence="3 6" id="KW-0813">Transport</keyword>
<keyword evidence="9" id="KW-1185">Reference proteome</keyword>
<reference evidence="8" key="1">
    <citation type="submission" date="2022-03" db="EMBL/GenBank/DDBJ databases">
        <authorList>
            <person name="Legras J.-L."/>
            <person name="Devillers H."/>
            <person name="Grondin C."/>
        </authorList>
    </citation>
    <scope>NUCLEOTIDE SEQUENCE</scope>
    <source>
        <strain evidence="8">CLIB 1423</strain>
    </source>
</reference>
<evidence type="ECO:0000256" key="6">
    <source>
        <dbReference type="PROSITE-ProRule" id="PRU00646"/>
    </source>
</evidence>
<comment type="subcellular location">
    <subcellularLocation>
        <location evidence="1">Endosome</location>
    </subcellularLocation>
</comment>